<sequence length="71" mass="7646">MNTYLFYGQIAVSIILIILVAIQQRGTALGSAFGGSGEFYSTRRGIQKKIYYATIGTAGLFIVLSILGLLL</sequence>
<dbReference type="AlphaFoldDB" id="A0A1G2HPI5"/>
<evidence type="ECO:0000256" key="6">
    <source>
        <dbReference type="ARBA" id="ARBA00022989"/>
    </source>
</evidence>
<gene>
    <name evidence="10" type="ORF">A2730_00720</name>
</gene>
<keyword evidence="5 9" id="KW-0653">Protein transport</keyword>
<evidence type="ECO:0000313" key="10">
    <source>
        <dbReference type="EMBL" id="OGZ63798.1"/>
    </source>
</evidence>
<evidence type="ECO:0000256" key="8">
    <source>
        <dbReference type="ARBA" id="ARBA00023136"/>
    </source>
</evidence>
<evidence type="ECO:0000313" key="11">
    <source>
        <dbReference type="Proteomes" id="UP000176855"/>
    </source>
</evidence>
<feature type="transmembrane region" description="Helical" evidence="9">
    <location>
        <begin position="50"/>
        <end position="70"/>
    </location>
</feature>
<reference evidence="10 11" key="1">
    <citation type="journal article" date="2016" name="Nat. Commun.">
        <title>Thousands of microbial genomes shed light on interconnected biogeochemical processes in an aquifer system.</title>
        <authorList>
            <person name="Anantharaman K."/>
            <person name="Brown C.T."/>
            <person name="Hug L.A."/>
            <person name="Sharon I."/>
            <person name="Castelle C.J."/>
            <person name="Probst A.J."/>
            <person name="Thomas B.C."/>
            <person name="Singh A."/>
            <person name="Wilkins M.J."/>
            <person name="Karaoz U."/>
            <person name="Brodie E.L."/>
            <person name="Williams K.H."/>
            <person name="Hubbard S.S."/>
            <person name="Banfield J.F."/>
        </authorList>
    </citation>
    <scope>NUCLEOTIDE SEQUENCE [LARGE SCALE GENOMIC DNA]</scope>
</reference>
<keyword evidence="9" id="KW-1003">Cell membrane</keyword>
<comment type="function">
    <text evidence="9">Involved in protein export. Participates in an early event of protein translocation.</text>
</comment>
<name>A0A1G2HPI5_9BACT</name>
<evidence type="ECO:0000256" key="9">
    <source>
        <dbReference type="RuleBase" id="RU365087"/>
    </source>
</evidence>
<comment type="caution">
    <text evidence="10">The sequence shown here is derived from an EMBL/GenBank/DDBJ whole genome shotgun (WGS) entry which is preliminary data.</text>
</comment>
<dbReference type="GO" id="GO:0009306">
    <property type="term" value="P:protein secretion"/>
    <property type="evidence" value="ECO:0007669"/>
    <property type="project" value="UniProtKB-UniRule"/>
</dbReference>
<proteinExistence type="inferred from homology"/>
<dbReference type="Pfam" id="PF03840">
    <property type="entry name" value="SecG"/>
    <property type="match status" value="1"/>
</dbReference>
<evidence type="ECO:0000256" key="7">
    <source>
        <dbReference type="ARBA" id="ARBA00023010"/>
    </source>
</evidence>
<dbReference type="STRING" id="1802202.A2730_00720"/>
<keyword evidence="6 9" id="KW-1133">Transmembrane helix</keyword>
<dbReference type="GO" id="GO:0005886">
    <property type="term" value="C:plasma membrane"/>
    <property type="evidence" value="ECO:0007669"/>
    <property type="project" value="UniProtKB-SubCell"/>
</dbReference>
<dbReference type="Proteomes" id="UP000176855">
    <property type="component" value="Unassembled WGS sequence"/>
</dbReference>
<keyword evidence="3 9" id="KW-0813">Transport</keyword>
<protein>
    <recommendedName>
        <fullName evidence="9">Protein-export membrane protein SecG</fullName>
    </recommendedName>
</protein>
<feature type="transmembrane region" description="Helical" evidence="9">
    <location>
        <begin position="6"/>
        <end position="22"/>
    </location>
</feature>
<dbReference type="GO" id="GO:0015450">
    <property type="term" value="F:protein-transporting ATPase activity"/>
    <property type="evidence" value="ECO:0007669"/>
    <property type="project" value="UniProtKB-UniRule"/>
</dbReference>
<evidence type="ECO:0000256" key="2">
    <source>
        <dbReference type="ARBA" id="ARBA00008445"/>
    </source>
</evidence>
<evidence type="ECO:0000256" key="5">
    <source>
        <dbReference type="ARBA" id="ARBA00022927"/>
    </source>
</evidence>
<evidence type="ECO:0000256" key="1">
    <source>
        <dbReference type="ARBA" id="ARBA00004141"/>
    </source>
</evidence>
<keyword evidence="8 9" id="KW-0472">Membrane</keyword>
<dbReference type="EMBL" id="MHOO01000011">
    <property type="protein sequence ID" value="OGZ63798.1"/>
    <property type="molecule type" value="Genomic_DNA"/>
</dbReference>
<comment type="similarity">
    <text evidence="2 9">Belongs to the SecG family.</text>
</comment>
<dbReference type="NCBIfam" id="TIGR00810">
    <property type="entry name" value="secG"/>
    <property type="match status" value="1"/>
</dbReference>
<dbReference type="InterPro" id="IPR004692">
    <property type="entry name" value="SecG"/>
</dbReference>
<evidence type="ECO:0000256" key="3">
    <source>
        <dbReference type="ARBA" id="ARBA00022448"/>
    </source>
</evidence>
<accession>A0A1G2HPI5</accession>
<comment type="subcellular location">
    <subcellularLocation>
        <location evidence="9">Cell membrane</location>
        <topology evidence="9">Multi-pass membrane protein</topology>
    </subcellularLocation>
    <subcellularLocation>
        <location evidence="1">Membrane</location>
        <topology evidence="1">Multi-pass membrane protein</topology>
    </subcellularLocation>
</comment>
<keyword evidence="7 9" id="KW-0811">Translocation</keyword>
<keyword evidence="4 9" id="KW-0812">Transmembrane</keyword>
<organism evidence="10 11">
    <name type="scientific">Candidatus Staskawiczbacteria bacterium RIFCSPHIGHO2_01_FULL_39_25</name>
    <dbReference type="NCBI Taxonomy" id="1802202"/>
    <lineage>
        <taxon>Bacteria</taxon>
        <taxon>Candidatus Staskawicziibacteriota</taxon>
    </lineage>
</organism>
<evidence type="ECO:0000256" key="4">
    <source>
        <dbReference type="ARBA" id="ARBA00022692"/>
    </source>
</evidence>